<dbReference type="InterPro" id="IPR011611">
    <property type="entry name" value="PfkB_dom"/>
</dbReference>
<feature type="domain" description="Carbohydrate kinase PfkB" evidence="4">
    <location>
        <begin position="7"/>
        <end position="300"/>
    </location>
</feature>
<dbReference type="InterPro" id="IPR029056">
    <property type="entry name" value="Ribokinase-like"/>
</dbReference>
<accession>A0A5B8IA52</accession>
<gene>
    <name evidence="5" type="ORF">FPZ52_14665</name>
</gene>
<name>A0A5B8IA52_9RHOB</name>
<dbReference type="PANTHER" id="PTHR43085:SF15">
    <property type="entry name" value="2-DEHYDRO-3-DEOXYGLUCONOKINASE"/>
    <property type="match status" value="1"/>
</dbReference>
<comment type="similarity">
    <text evidence="1">Belongs to the carbohydrate kinase PfkB family.</text>
</comment>
<dbReference type="InterPro" id="IPR002173">
    <property type="entry name" value="Carboh/pur_kinase_PfkB_CS"/>
</dbReference>
<organism evidence="5 6">
    <name type="scientific">Qingshengfaniella alkalisoli</name>
    <dbReference type="NCBI Taxonomy" id="2599296"/>
    <lineage>
        <taxon>Bacteria</taxon>
        <taxon>Pseudomonadati</taxon>
        <taxon>Pseudomonadota</taxon>
        <taxon>Alphaproteobacteria</taxon>
        <taxon>Rhodobacterales</taxon>
        <taxon>Paracoccaceae</taxon>
        <taxon>Qingshengfaniella</taxon>
    </lineage>
</organism>
<proteinExistence type="inferred from homology"/>
<keyword evidence="2" id="KW-0808">Transferase</keyword>
<dbReference type="PANTHER" id="PTHR43085">
    <property type="entry name" value="HEXOKINASE FAMILY MEMBER"/>
    <property type="match status" value="1"/>
</dbReference>
<evidence type="ECO:0000256" key="3">
    <source>
        <dbReference type="ARBA" id="ARBA00022777"/>
    </source>
</evidence>
<reference evidence="5 6" key="1">
    <citation type="submission" date="2019-07" db="EMBL/GenBank/DDBJ databases">
        <title>Litoreibacter alkalisoli sp. nov., isolated from saline-alkaline soil.</title>
        <authorList>
            <person name="Wang S."/>
            <person name="Xu L."/>
            <person name="Xing Y.-T."/>
            <person name="Sun J.-Q."/>
        </authorList>
    </citation>
    <scope>NUCLEOTIDE SEQUENCE [LARGE SCALE GENOMIC DNA]</scope>
    <source>
        <strain evidence="5 6">LN3S51</strain>
        <plasmid evidence="5 6">unnamed2</plasmid>
    </source>
</reference>
<geneLocation type="plasmid" evidence="5 6">
    <name>unnamed2</name>
</geneLocation>
<dbReference type="EMBL" id="CP042263">
    <property type="protein sequence ID" value="QDY70939.1"/>
    <property type="molecule type" value="Genomic_DNA"/>
</dbReference>
<evidence type="ECO:0000256" key="2">
    <source>
        <dbReference type="ARBA" id="ARBA00022679"/>
    </source>
</evidence>
<evidence type="ECO:0000259" key="4">
    <source>
        <dbReference type="Pfam" id="PF00294"/>
    </source>
</evidence>
<dbReference type="Gene3D" id="3.40.1190.20">
    <property type="match status" value="1"/>
</dbReference>
<dbReference type="CDD" id="cd01166">
    <property type="entry name" value="KdgK"/>
    <property type="match status" value="1"/>
</dbReference>
<dbReference type="OrthoDB" id="9776822at2"/>
<keyword evidence="5" id="KW-0614">Plasmid</keyword>
<evidence type="ECO:0000256" key="1">
    <source>
        <dbReference type="ARBA" id="ARBA00010688"/>
    </source>
</evidence>
<sequence>MFDQPLKIACVGEAMIEMSLTDDADSAAIGFAGDTLNTAIYLRRQLDPAHEVAFVSVVGQDQLSERMLRFIADQGVATSVIRRDEARLPGIYAIATDDKGERSFSYWRDQSAARLLFQGGDFSALDGFDVVYLSAITLAILAQDVRDALFDWVEAFRAKGGLFAFDSNYRPRLWPDVKTAQDNVARAWRLADIGLPSVDDEAQLFGDGSEEATKARLEDYGIVMGALKRGASGPLPINAEVDRLPDFQPAHSVVDTTAAGDSFNGGFLAAHLSGASLADAMLAGHDLAAYVVGFRGAIAPKS</sequence>
<dbReference type="GO" id="GO:0008673">
    <property type="term" value="F:2-dehydro-3-deoxygluconokinase activity"/>
    <property type="evidence" value="ECO:0007669"/>
    <property type="project" value="TreeGrafter"/>
</dbReference>
<evidence type="ECO:0000313" key="5">
    <source>
        <dbReference type="EMBL" id="QDY70939.1"/>
    </source>
</evidence>
<dbReference type="SUPFAM" id="SSF53613">
    <property type="entry name" value="Ribokinase-like"/>
    <property type="match status" value="1"/>
</dbReference>
<protein>
    <submittedName>
        <fullName evidence="5">Sugar kinase</fullName>
    </submittedName>
</protein>
<dbReference type="KEGG" id="lit:FPZ52_14665"/>
<evidence type="ECO:0000313" key="6">
    <source>
        <dbReference type="Proteomes" id="UP000318483"/>
    </source>
</evidence>
<dbReference type="Pfam" id="PF00294">
    <property type="entry name" value="PfkB"/>
    <property type="match status" value="1"/>
</dbReference>
<dbReference type="AlphaFoldDB" id="A0A5B8IA52"/>
<dbReference type="GO" id="GO:0006974">
    <property type="term" value="P:DNA damage response"/>
    <property type="evidence" value="ECO:0007669"/>
    <property type="project" value="TreeGrafter"/>
</dbReference>
<dbReference type="PROSITE" id="PS00584">
    <property type="entry name" value="PFKB_KINASES_2"/>
    <property type="match status" value="1"/>
</dbReference>
<keyword evidence="6" id="KW-1185">Reference proteome</keyword>
<dbReference type="GO" id="GO:0042840">
    <property type="term" value="P:D-glucuronate catabolic process"/>
    <property type="evidence" value="ECO:0007669"/>
    <property type="project" value="TreeGrafter"/>
</dbReference>
<dbReference type="GO" id="GO:0019698">
    <property type="term" value="P:D-galacturonate catabolic process"/>
    <property type="evidence" value="ECO:0007669"/>
    <property type="project" value="TreeGrafter"/>
</dbReference>
<dbReference type="GO" id="GO:0005829">
    <property type="term" value="C:cytosol"/>
    <property type="evidence" value="ECO:0007669"/>
    <property type="project" value="TreeGrafter"/>
</dbReference>
<keyword evidence="3 5" id="KW-0418">Kinase</keyword>
<dbReference type="InterPro" id="IPR050306">
    <property type="entry name" value="PfkB_Carbo_kinase"/>
</dbReference>
<dbReference type="Proteomes" id="UP000318483">
    <property type="component" value="Plasmid unnamed2"/>
</dbReference>
<dbReference type="RefSeq" id="WP_146366355.1">
    <property type="nucleotide sequence ID" value="NZ_CP042263.1"/>
</dbReference>